<gene>
    <name evidence="2" type="ORF">EVA96_00085</name>
</gene>
<dbReference type="AlphaFoldDB" id="A0A520MPQ7"/>
<dbReference type="Gene3D" id="3.40.710.10">
    <property type="entry name" value="DD-peptidase/beta-lactamase superfamily"/>
    <property type="match status" value="1"/>
</dbReference>
<dbReference type="InterPro" id="IPR012338">
    <property type="entry name" value="Beta-lactam/transpept-like"/>
</dbReference>
<dbReference type="Pfam" id="PF00144">
    <property type="entry name" value="Beta-lactamase"/>
    <property type="match status" value="1"/>
</dbReference>
<dbReference type="InterPro" id="IPR001466">
    <property type="entry name" value="Beta-lactam-related"/>
</dbReference>
<dbReference type="PANTHER" id="PTHR43283:SF14">
    <property type="entry name" value="BLL8153 PROTEIN"/>
    <property type="match status" value="1"/>
</dbReference>
<dbReference type="Proteomes" id="UP000315782">
    <property type="component" value="Unassembled WGS sequence"/>
</dbReference>
<evidence type="ECO:0000313" key="3">
    <source>
        <dbReference type="Proteomes" id="UP000315782"/>
    </source>
</evidence>
<dbReference type="GO" id="GO:0016787">
    <property type="term" value="F:hydrolase activity"/>
    <property type="evidence" value="ECO:0007669"/>
    <property type="project" value="UniProtKB-KW"/>
</dbReference>
<evidence type="ECO:0000313" key="2">
    <source>
        <dbReference type="EMBL" id="RZO23202.1"/>
    </source>
</evidence>
<protein>
    <submittedName>
        <fullName evidence="2">Class C beta-lactamase-related serine hydrolase</fullName>
    </submittedName>
</protein>
<dbReference type="SUPFAM" id="SSF56601">
    <property type="entry name" value="beta-lactamase/transpeptidase-like"/>
    <property type="match status" value="1"/>
</dbReference>
<reference evidence="2 3" key="1">
    <citation type="submission" date="2019-02" db="EMBL/GenBank/DDBJ databases">
        <title>Prokaryotic population dynamics and viral predation in marine succession experiment using metagenomics: the confinement effect.</title>
        <authorList>
            <person name="Haro-Moreno J.M."/>
            <person name="Rodriguez-Valera F."/>
            <person name="Lopez-Perez M."/>
        </authorList>
    </citation>
    <scope>NUCLEOTIDE SEQUENCE [LARGE SCALE GENOMIC DNA]</scope>
    <source>
        <strain evidence="2">MED-G163</strain>
    </source>
</reference>
<sequence>MTKIFIIILSIALIISGFFLGPKVSKLYKLSKLYDEKRIANNFINIDKLFTVSEPIPPAEIPYTFNTKDFELPKTYFFEDKEQDLASALEHFKTDGLIVLHQGDMLYENYWNNNSAASKHIAFSVSKSFLSALIGIAVHDGLIDNIEDPITKYLPDFNGTGYEGVSIKNILQMSSGVEFNEDYADPQSDINKFGRAVAKGTSFRDFSKTLKQSREPGTYHHYVSIDTQVLGFLLSEVTGMPIRDYLYQKIWNKIGMESDAYYIVDNTGMEMALGGLNASLRDFAKFGLLYLNNGKWGNEQVVPADWVKASYNPDGPHLKPGESDLSSSVWGYGLQWWVPGFPETDFTASGVYNQYIYVDPISKVIIAKTSSNHRFTAEKEYSKAAHVAMFRSIAKSIVSNE</sequence>
<accession>A0A520MPQ7</accession>
<name>A0A520MPQ7_9GAMM</name>
<evidence type="ECO:0000259" key="1">
    <source>
        <dbReference type="Pfam" id="PF00144"/>
    </source>
</evidence>
<keyword evidence="2" id="KW-0378">Hydrolase</keyword>
<feature type="domain" description="Beta-lactamase-related" evidence="1">
    <location>
        <begin position="94"/>
        <end position="372"/>
    </location>
</feature>
<dbReference type="PANTHER" id="PTHR43283">
    <property type="entry name" value="BETA-LACTAMASE-RELATED"/>
    <property type="match status" value="1"/>
</dbReference>
<organism evidence="2 3">
    <name type="scientific">SAR86 cluster bacterium</name>
    <dbReference type="NCBI Taxonomy" id="2030880"/>
    <lineage>
        <taxon>Bacteria</taxon>
        <taxon>Pseudomonadati</taxon>
        <taxon>Pseudomonadota</taxon>
        <taxon>Gammaproteobacteria</taxon>
        <taxon>SAR86 cluster</taxon>
    </lineage>
</organism>
<dbReference type="InterPro" id="IPR050789">
    <property type="entry name" value="Diverse_Enzym_Activities"/>
</dbReference>
<dbReference type="EMBL" id="SHBI01000001">
    <property type="protein sequence ID" value="RZO23202.1"/>
    <property type="molecule type" value="Genomic_DNA"/>
</dbReference>
<proteinExistence type="predicted"/>
<comment type="caution">
    <text evidence="2">The sequence shown here is derived from an EMBL/GenBank/DDBJ whole genome shotgun (WGS) entry which is preliminary data.</text>
</comment>